<name>A0ABY4W698_9PROT</name>
<dbReference type="SUPFAM" id="SSF51717">
    <property type="entry name" value="Dihydropteroate synthetase-like"/>
    <property type="match status" value="1"/>
</dbReference>
<dbReference type="Gene3D" id="3.20.20.20">
    <property type="entry name" value="Dihydropteroate synthase-like"/>
    <property type="match status" value="1"/>
</dbReference>
<dbReference type="InterPro" id="IPR045031">
    <property type="entry name" value="DHP_synth-like"/>
</dbReference>
<dbReference type="EMBL" id="CP098747">
    <property type="protein sequence ID" value="USG62705.1"/>
    <property type="molecule type" value="Genomic_DNA"/>
</dbReference>
<keyword evidence="6" id="KW-0479">Metal-binding</keyword>
<evidence type="ECO:0000256" key="7">
    <source>
        <dbReference type="ARBA" id="ARBA00022842"/>
    </source>
</evidence>
<dbReference type="RefSeq" id="WP_251936728.1">
    <property type="nucleotide sequence ID" value="NZ_CP098747.1"/>
</dbReference>
<dbReference type="InterPro" id="IPR000489">
    <property type="entry name" value="Pterin-binding_dom"/>
</dbReference>
<accession>A0ABY4W698</accession>
<dbReference type="PANTHER" id="PTHR20941">
    <property type="entry name" value="FOLATE SYNTHESIS PROTEINS"/>
    <property type="match status" value="1"/>
</dbReference>
<sequence>MKANEKGSVLPRGLSSATTAYLATAAGQIDQFQLALRESSGIIHWCKASRIELLNWCAGENEGLSTDVRNQVSALDQSTNRKLSAPTPKIMGILNVTPDSFSDGGQHYDANVAIERAHEMVAEGADILDIGGESTRPGADLVSIDEEIERIVPVIEGCRSLNVEISIDTRKEPVMKAAVAAGATMINDVSALEFDTSSLDFLASNLLPVCLMHGSADPKTMQIDPKYNHVLLDVIDYLKKRIGCCEGHGIQRNRIVVDPGIGFGKTLDHNLTLIKGLPFLQSLGCGILLGVSRKSFIGRLSGENRAENRIGGSIAAALYGATAGAGILRVHDVHETRQAVKIWQSLDSASF</sequence>
<dbReference type="PANTHER" id="PTHR20941:SF1">
    <property type="entry name" value="FOLIC ACID SYNTHESIS PROTEIN FOL1"/>
    <property type="match status" value="1"/>
</dbReference>
<dbReference type="InterPro" id="IPR006390">
    <property type="entry name" value="DHP_synth_dom"/>
</dbReference>
<keyword evidence="5 10" id="KW-0808">Transferase</keyword>
<evidence type="ECO:0000313" key="11">
    <source>
        <dbReference type="Proteomes" id="UP001056291"/>
    </source>
</evidence>
<dbReference type="PROSITE" id="PS00793">
    <property type="entry name" value="DHPS_2"/>
    <property type="match status" value="1"/>
</dbReference>
<keyword evidence="8" id="KW-0289">Folate biosynthesis</keyword>
<dbReference type="GO" id="GO:0004156">
    <property type="term" value="F:dihydropteroate synthase activity"/>
    <property type="evidence" value="ECO:0007669"/>
    <property type="project" value="UniProtKB-EC"/>
</dbReference>
<evidence type="ECO:0000256" key="8">
    <source>
        <dbReference type="ARBA" id="ARBA00022909"/>
    </source>
</evidence>
<gene>
    <name evidence="10" type="primary">folP</name>
    <name evidence="10" type="ORF">NBZ79_06910</name>
</gene>
<dbReference type="InterPro" id="IPR011005">
    <property type="entry name" value="Dihydropteroate_synth-like_sf"/>
</dbReference>
<evidence type="ECO:0000256" key="2">
    <source>
        <dbReference type="ARBA" id="ARBA00001946"/>
    </source>
</evidence>
<comment type="pathway">
    <text evidence="3">Cofactor biosynthesis; tetrahydrofolate biosynthesis; 7,8-dihydrofolate from 2-amino-4-hydroxy-6-hydroxymethyl-7,8-dihydropteridine diphosphate and 4-aminobenzoate: step 1/2.</text>
</comment>
<dbReference type="NCBIfam" id="TIGR01496">
    <property type="entry name" value="DHPS"/>
    <property type="match status" value="1"/>
</dbReference>
<dbReference type="PROSITE" id="PS50972">
    <property type="entry name" value="PTERIN_BINDING"/>
    <property type="match status" value="1"/>
</dbReference>
<protein>
    <recommendedName>
        <fullName evidence="4">dihydropteroate synthase</fullName>
        <ecNumber evidence="4">2.5.1.15</ecNumber>
    </recommendedName>
</protein>
<reference evidence="10" key="1">
    <citation type="submission" date="2022-06" db="EMBL/GenBank/DDBJ databases">
        <title>Sneathiella actinostolidae sp. nov., isolated from a sea anemonein the Western Pacific Ocean.</title>
        <authorList>
            <person name="Wei M.J."/>
        </authorList>
    </citation>
    <scope>NUCLEOTIDE SEQUENCE</scope>
    <source>
        <strain evidence="10">PHK-P5</strain>
    </source>
</reference>
<evidence type="ECO:0000256" key="1">
    <source>
        <dbReference type="ARBA" id="ARBA00000012"/>
    </source>
</evidence>
<evidence type="ECO:0000313" key="10">
    <source>
        <dbReference type="EMBL" id="USG62705.1"/>
    </source>
</evidence>
<comment type="cofactor">
    <cofactor evidence="2">
        <name>Mg(2+)</name>
        <dbReference type="ChEBI" id="CHEBI:18420"/>
    </cofactor>
</comment>
<evidence type="ECO:0000259" key="9">
    <source>
        <dbReference type="PROSITE" id="PS50972"/>
    </source>
</evidence>
<dbReference type="PROSITE" id="PS00792">
    <property type="entry name" value="DHPS_1"/>
    <property type="match status" value="1"/>
</dbReference>
<dbReference type="CDD" id="cd00739">
    <property type="entry name" value="DHPS"/>
    <property type="match status" value="1"/>
</dbReference>
<dbReference type="Pfam" id="PF00809">
    <property type="entry name" value="Pterin_bind"/>
    <property type="match status" value="1"/>
</dbReference>
<evidence type="ECO:0000256" key="3">
    <source>
        <dbReference type="ARBA" id="ARBA00004763"/>
    </source>
</evidence>
<keyword evidence="7" id="KW-0460">Magnesium</keyword>
<comment type="catalytic activity">
    <reaction evidence="1">
        <text>(7,8-dihydropterin-6-yl)methyl diphosphate + 4-aminobenzoate = 7,8-dihydropteroate + diphosphate</text>
        <dbReference type="Rhea" id="RHEA:19949"/>
        <dbReference type="ChEBI" id="CHEBI:17836"/>
        <dbReference type="ChEBI" id="CHEBI:17839"/>
        <dbReference type="ChEBI" id="CHEBI:33019"/>
        <dbReference type="ChEBI" id="CHEBI:72950"/>
        <dbReference type="EC" id="2.5.1.15"/>
    </reaction>
</comment>
<evidence type="ECO:0000256" key="4">
    <source>
        <dbReference type="ARBA" id="ARBA00012458"/>
    </source>
</evidence>
<evidence type="ECO:0000256" key="6">
    <source>
        <dbReference type="ARBA" id="ARBA00022723"/>
    </source>
</evidence>
<keyword evidence="11" id="KW-1185">Reference proteome</keyword>
<feature type="domain" description="Pterin-binding" evidence="9">
    <location>
        <begin position="88"/>
        <end position="341"/>
    </location>
</feature>
<dbReference type="EC" id="2.5.1.15" evidence="4"/>
<evidence type="ECO:0000256" key="5">
    <source>
        <dbReference type="ARBA" id="ARBA00022679"/>
    </source>
</evidence>
<organism evidence="10 11">
    <name type="scientific">Sneathiella marina</name>
    <dbReference type="NCBI Taxonomy" id="2950108"/>
    <lineage>
        <taxon>Bacteria</taxon>
        <taxon>Pseudomonadati</taxon>
        <taxon>Pseudomonadota</taxon>
        <taxon>Alphaproteobacteria</taxon>
        <taxon>Sneathiellales</taxon>
        <taxon>Sneathiellaceae</taxon>
        <taxon>Sneathiella</taxon>
    </lineage>
</organism>
<proteinExistence type="predicted"/>
<dbReference type="Proteomes" id="UP001056291">
    <property type="component" value="Chromosome"/>
</dbReference>